<dbReference type="SMART" id="SM00903">
    <property type="entry name" value="Flavin_Reduct"/>
    <property type="match status" value="1"/>
</dbReference>
<sequence>MNKHDDIALMSGEIFKSLMRNIASSVAVISTSSEGRLHGMTATAVCSVSADPATILIVVNRSTRSHPIIATTKQFTVNILAEDQQAISGLFASKQDNPFSAVEYRMGLNGNPIIVGAAAHLECSTYYELDVGTHTIFVGHVTSGDVSTVPPLVYHEGQYKSLSPRKAEREVAPMFLDRWSPRAFSPSEIDDETLMSLFEAARWAPSSMNAQPWRFIYVRRGQPKWQPFLETLSNTNRSWSVHAAALIAFVSKKTLQFDGKEFPSPTHSFDTGAAWMSFALQASLSDWYTHGMAGFNAEKLSRELEVPEDFVINAVAAIGRLGDSSSLPDHLKAREIPSERKALSELVFSGTFGGA</sequence>
<proteinExistence type="predicted"/>
<keyword evidence="1" id="KW-0560">Oxidoreductase</keyword>
<dbReference type="InterPro" id="IPR050268">
    <property type="entry name" value="NADH-dep_flavin_reductase"/>
</dbReference>
<dbReference type="KEGG" id="bcou:IC761_07145"/>
<dbReference type="Pfam" id="PF00881">
    <property type="entry name" value="Nitroreductase"/>
    <property type="match status" value="1"/>
</dbReference>
<evidence type="ECO:0000313" key="4">
    <source>
        <dbReference type="Proteomes" id="UP000594621"/>
    </source>
</evidence>
<dbReference type="RefSeq" id="WP_195802558.1">
    <property type="nucleotide sequence ID" value="NZ_CP061379.1"/>
</dbReference>
<dbReference type="AlphaFoldDB" id="A0A7S9D887"/>
<dbReference type="GO" id="GO:0010181">
    <property type="term" value="F:FMN binding"/>
    <property type="evidence" value="ECO:0007669"/>
    <property type="project" value="InterPro"/>
</dbReference>
<dbReference type="InterPro" id="IPR029479">
    <property type="entry name" value="Nitroreductase"/>
</dbReference>
<dbReference type="Gene3D" id="3.40.109.10">
    <property type="entry name" value="NADH Oxidase"/>
    <property type="match status" value="1"/>
</dbReference>
<protein>
    <submittedName>
        <fullName evidence="3">Flavin reductase</fullName>
    </submittedName>
</protein>
<dbReference type="GO" id="GO:0042602">
    <property type="term" value="F:riboflavin reductase (NADPH) activity"/>
    <property type="evidence" value="ECO:0007669"/>
    <property type="project" value="TreeGrafter"/>
</dbReference>
<dbReference type="PANTHER" id="PTHR30466">
    <property type="entry name" value="FLAVIN REDUCTASE"/>
    <property type="match status" value="1"/>
</dbReference>
<accession>A0A7S9D887</accession>
<dbReference type="Gene3D" id="2.30.110.10">
    <property type="entry name" value="Electron Transport, Fmn-binding Protein, Chain A"/>
    <property type="match status" value="1"/>
</dbReference>
<dbReference type="EMBL" id="CP061379">
    <property type="protein sequence ID" value="QPF93039.1"/>
    <property type="molecule type" value="Genomic_DNA"/>
</dbReference>
<dbReference type="SUPFAM" id="SSF55469">
    <property type="entry name" value="FMN-dependent nitroreductase-like"/>
    <property type="match status" value="1"/>
</dbReference>
<dbReference type="Proteomes" id="UP000594621">
    <property type="component" value="Chromosome"/>
</dbReference>
<dbReference type="InterPro" id="IPR000415">
    <property type="entry name" value="Nitroreductase-like"/>
</dbReference>
<organism evidence="3 4">
    <name type="scientific">Bradyrhizobium commune</name>
    <dbReference type="NCBI Taxonomy" id="83627"/>
    <lineage>
        <taxon>Bacteria</taxon>
        <taxon>Pseudomonadati</taxon>
        <taxon>Pseudomonadota</taxon>
        <taxon>Alphaproteobacteria</taxon>
        <taxon>Hyphomicrobiales</taxon>
        <taxon>Nitrobacteraceae</taxon>
        <taxon>Bradyrhizobium</taxon>
    </lineage>
</organism>
<dbReference type="PANTHER" id="PTHR30466:SF1">
    <property type="entry name" value="FMN REDUCTASE (NADH) RUTF"/>
    <property type="match status" value="1"/>
</dbReference>
<feature type="domain" description="Flavin reductase like" evidence="2">
    <location>
        <begin position="19"/>
        <end position="161"/>
    </location>
</feature>
<reference evidence="3 4" key="1">
    <citation type="submission" date="2020-09" db="EMBL/GenBank/DDBJ databases">
        <title>Complete genomes of bradyrhizobia occurring on native shrubby legumes in Australia.</title>
        <authorList>
            <person name="Lafay B."/>
        </authorList>
    </citation>
    <scope>NUCLEOTIDE SEQUENCE [LARGE SCALE GENOMIC DNA]</scope>
    <source>
        <strain evidence="3 4">BDV5040</strain>
    </source>
</reference>
<dbReference type="CDD" id="cd02138">
    <property type="entry name" value="TdsD-like"/>
    <property type="match status" value="1"/>
</dbReference>
<evidence type="ECO:0000313" key="3">
    <source>
        <dbReference type="EMBL" id="QPF93039.1"/>
    </source>
</evidence>
<name>A0A7S9D887_9BRAD</name>
<keyword evidence="4" id="KW-1185">Reference proteome</keyword>
<dbReference type="SUPFAM" id="SSF50475">
    <property type="entry name" value="FMN-binding split barrel"/>
    <property type="match status" value="1"/>
</dbReference>
<dbReference type="InterPro" id="IPR012349">
    <property type="entry name" value="Split_barrel_FMN-bd"/>
</dbReference>
<evidence type="ECO:0000259" key="2">
    <source>
        <dbReference type="SMART" id="SM00903"/>
    </source>
</evidence>
<gene>
    <name evidence="3" type="ORF">IC761_07145</name>
</gene>
<dbReference type="InterPro" id="IPR002563">
    <property type="entry name" value="Flavin_Rdtase-like_dom"/>
</dbReference>
<dbReference type="Pfam" id="PF01613">
    <property type="entry name" value="Flavin_Reduct"/>
    <property type="match status" value="1"/>
</dbReference>
<evidence type="ECO:0000256" key="1">
    <source>
        <dbReference type="ARBA" id="ARBA00023002"/>
    </source>
</evidence>